<name>A0ABN9RQB5_9DINO</name>
<dbReference type="InterPro" id="IPR015422">
    <property type="entry name" value="PyrdxlP-dep_Trfase_small"/>
</dbReference>
<reference evidence="7" key="1">
    <citation type="submission" date="2023-10" db="EMBL/GenBank/DDBJ databases">
        <authorList>
            <person name="Chen Y."/>
            <person name="Shah S."/>
            <person name="Dougan E. K."/>
            <person name="Thang M."/>
            <person name="Chan C."/>
        </authorList>
    </citation>
    <scope>NUCLEOTIDE SEQUENCE [LARGE SCALE GENOMIC DNA]</scope>
</reference>
<dbReference type="PANTHER" id="PTHR46383:SF1">
    <property type="entry name" value="ASPARTATE AMINOTRANSFERASE"/>
    <property type="match status" value="1"/>
</dbReference>
<evidence type="ECO:0000256" key="2">
    <source>
        <dbReference type="ARBA" id="ARBA00007441"/>
    </source>
</evidence>
<organism evidence="7 8">
    <name type="scientific">Prorocentrum cordatum</name>
    <dbReference type="NCBI Taxonomy" id="2364126"/>
    <lineage>
        <taxon>Eukaryota</taxon>
        <taxon>Sar</taxon>
        <taxon>Alveolata</taxon>
        <taxon>Dinophyceae</taxon>
        <taxon>Prorocentrales</taxon>
        <taxon>Prorocentraceae</taxon>
        <taxon>Prorocentrum</taxon>
    </lineage>
</organism>
<feature type="domain" description="Aminotransferase class I/classII large" evidence="6">
    <location>
        <begin position="12"/>
        <end position="219"/>
    </location>
</feature>
<dbReference type="Pfam" id="PF00155">
    <property type="entry name" value="Aminotran_1_2"/>
    <property type="match status" value="1"/>
</dbReference>
<accession>A0ABN9RQB5</accession>
<dbReference type="InterPro" id="IPR050596">
    <property type="entry name" value="AspAT/PAT-like"/>
</dbReference>
<keyword evidence="5" id="KW-0663">Pyridoxal phosphate</keyword>
<evidence type="ECO:0000256" key="4">
    <source>
        <dbReference type="ARBA" id="ARBA00022679"/>
    </source>
</evidence>
<evidence type="ECO:0000313" key="7">
    <source>
        <dbReference type="EMBL" id="CAK0819059.1"/>
    </source>
</evidence>
<evidence type="ECO:0000256" key="5">
    <source>
        <dbReference type="ARBA" id="ARBA00022898"/>
    </source>
</evidence>
<dbReference type="Gene3D" id="3.90.1150.10">
    <property type="entry name" value="Aspartate Aminotransferase, domain 1"/>
    <property type="match status" value="1"/>
</dbReference>
<evidence type="ECO:0000259" key="6">
    <source>
        <dbReference type="Pfam" id="PF00155"/>
    </source>
</evidence>
<evidence type="ECO:0000256" key="1">
    <source>
        <dbReference type="ARBA" id="ARBA00001933"/>
    </source>
</evidence>
<protein>
    <recommendedName>
        <fullName evidence="6">Aminotransferase class I/classII large domain-containing protein</fullName>
    </recommendedName>
</protein>
<comment type="cofactor">
    <cofactor evidence="1">
        <name>pyridoxal 5'-phosphate</name>
        <dbReference type="ChEBI" id="CHEBI:597326"/>
    </cofactor>
</comment>
<evidence type="ECO:0000313" key="8">
    <source>
        <dbReference type="Proteomes" id="UP001189429"/>
    </source>
</evidence>
<keyword evidence="8" id="KW-1185">Reference proteome</keyword>
<dbReference type="SUPFAM" id="SSF53383">
    <property type="entry name" value="PLP-dependent transferases"/>
    <property type="match status" value="1"/>
</dbReference>
<sequence>MKSRGEVVNGALCVGQPDFPPPPEAIRATADAASQGLTSYTGVTGTLELRSAVCEYLSAEKGLTYKPDEVLIASGGKQAIYQVVVALCQAGDEVVVPAPYWTSYPDLNIVRLSGASPVILTTTAKQGYAIEPEALAAAIKPSTRMLIVCNPSNPTGCAMSREQCEAVAEVLRRPENQHVYVLSDEIYERITFDGLKHVSFAALDGMWERTLTINGFSKAG</sequence>
<dbReference type="PANTHER" id="PTHR46383">
    <property type="entry name" value="ASPARTATE AMINOTRANSFERASE"/>
    <property type="match status" value="1"/>
</dbReference>
<evidence type="ECO:0000256" key="3">
    <source>
        <dbReference type="ARBA" id="ARBA00022576"/>
    </source>
</evidence>
<keyword evidence="3" id="KW-0032">Aminotransferase</keyword>
<dbReference type="Proteomes" id="UP001189429">
    <property type="component" value="Unassembled WGS sequence"/>
</dbReference>
<gene>
    <name evidence="7" type="ORF">PCOR1329_LOCUS21148</name>
</gene>
<dbReference type="InterPro" id="IPR004839">
    <property type="entry name" value="Aminotransferase_I/II_large"/>
</dbReference>
<dbReference type="InterPro" id="IPR015424">
    <property type="entry name" value="PyrdxlP-dep_Trfase"/>
</dbReference>
<comment type="similarity">
    <text evidence="2">Belongs to the class-I pyridoxal-phosphate-dependent aminotransferase family.</text>
</comment>
<proteinExistence type="inferred from homology"/>
<comment type="caution">
    <text evidence="7">The sequence shown here is derived from an EMBL/GenBank/DDBJ whole genome shotgun (WGS) entry which is preliminary data.</text>
</comment>
<dbReference type="CDD" id="cd00609">
    <property type="entry name" value="AAT_like"/>
    <property type="match status" value="1"/>
</dbReference>
<dbReference type="EMBL" id="CAUYUJ010006922">
    <property type="protein sequence ID" value="CAK0819059.1"/>
    <property type="molecule type" value="Genomic_DNA"/>
</dbReference>
<keyword evidence="4" id="KW-0808">Transferase</keyword>
<dbReference type="InterPro" id="IPR015421">
    <property type="entry name" value="PyrdxlP-dep_Trfase_major"/>
</dbReference>
<dbReference type="Gene3D" id="3.40.640.10">
    <property type="entry name" value="Type I PLP-dependent aspartate aminotransferase-like (Major domain)"/>
    <property type="match status" value="1"/>
</dbReference>